<reference evidence="1" key="2">
    <citation type="submission" date="2020-09" db="EMBL/GenBank/DDBJ databases">
        <authorList>
            <person name="Sun Q."/>
            <person name="Ohkuma M."/>
        </authorList>
    </citation>
    <scope>NUCLEOTIDE SEQUENCE</scope>
    <source>
        <strain evidence="1">JCM 4637</strain>
    </source>
</reference>
<dbReference type="RefSeq" id="WP_189825773.1">
    <property type="nucleotide sequence ID" value="NZ_BMVC01000012.1"/>
</dbReference>
<evidence type="ECO:0000313" key="2">
    <source>
        <dbReference type="Proteomes" id="UP000638353"/>
    </source>
</evidence>
<reference evidence="1" key="1">
    <citation type="journal article" date="2014" name="Int. J. Syst. Evol. Microbiol.">
        <title>Complete genome sequence of Corynebacterium casei LMG S-19264T (=DSM 44701T), isolated from a smear-ripened cheese.</title>
        <authorList>
            <consortium name="US DOE Joint Genome Institute (JGI-PGF)"/>
            <person name="Walter F."/>
            <person name="Albersmeier A."/>
            <person name="Kalinowski J."/>
            <person name="Ruckert C."/>
        </authorList>
    </citation>
    <scope>NUCLEOTIDE SEQUENCE</scope>
    <source>
        <strain evidence="1">JCM 4637</strain>
    </source>
</reference>
<proteinExistence type="predicted"/>
<dbReference type="EMBL" id="BMVC01000012">
    <property type="protein sequence ID" value="GHD05853.1"/>
    <property type="molecule type" value="Genomic_DNA"/>
</dbReference>
<sequence length="145" mass="15726">MFEILPDRGLVLPRGAGTLVFGMAERDAQWAVATLCDVRESWVCGLEWSFGAVYEGLELLVGGSHGHGLDVVDLQRAVHAPLEPAAAPVVLDGVDVLGYPQDEVQEALTGQPPYPALKLWRSHLAGAYLHRVSLSSERIRSSRGR</sequence>
<gene>
    <name evidence="1" type="ORF">GCM10010334_57000</name>
</gene>
<comment type="caution">
    <text evidence="1">The sequence shown here is derived from an EMBL/GenBank/DDBJ whole genome shotgun (WGS) entry which is preliminary data.</text>
</comment>
<accession>A0A918X2P5</accession>
<protein>
    <submittedName>
        <fullName evidence="1">Uncharacterized protein</fullName>
    </submittedName>
</protein>
<dbReference type="Proteomes" id="UP000638353">
    <property type="component" value="Unassembled WGS sequence"/>
</dbReference>
<dbReference type="AlphaFoldDB" id="A0A918X2P5"/>
<organism evidence="1 2">
    <name type="scientific">Streptomyces finlayi</name>
    <dbReference type="NCBI Taxonomy" id="67296"/>
    <lineage>
        <taxon>Bacteria</taxon>
        <taxon>Bacillati</taxon>
        <taxon>Actinomycetota</taxon>
        <taxon>Actinomycetes</taxon>
        <taxon>Kitasatosporales</taxon>
        <taxon>Streptomycetaceae</taxon>
        <taxon>Streptomyces</taxon>
    </lineage>
</organism>
<name>A0A918X2P5_9ACTN</name>
<evidence type="ECO:0000313" key="1">
    <source>
        <dbReference type="EMBL" id="GHD05853.1"/>
    </source>
</evidence>